<evidence type="ECO:0000259" key="11">
    <source>
        <dbReference type="Pfam" id="PF07732"/>
    </source>
</evidence>
<dbReference type="CDD" id="cd13901">
    <property type="entry name" value="CuRO_3_MaLCC_like"/>
    <property type="match status" value="1"/>
</dbReference>
<name>A0A0D2B631_9EURO</name>
<evidence type="ECO:0000256" key="3">
    <source>
        <dbReference type="ARBA" id="ARBA00022737"/>
    </source>
</evidence>
<keyword evidence="13" id="KW-1185">Reference proteome</keyword>
<dbReference type="GeneID" id="27343696"/>
<feature type="signal peptide" evidence="8">
    <location>
        <begin position="1"/>
        <end position="22"/>
    </location>
</feature>
<evidence type="ECO:0000259" key="9">
    <source>
        <dbReference type="Pfam" id="PF00394"/>
    </source>
</evidence>
<dbReference type="InterPro" id="IPR002355">
    <property type="entry name" value="Cu_oxidase_Cu_BS"/>
</dbReference>
<keyword evidence="4" id="KW-0560">Oxidoreductase</keyword>
<evidence type="ECO:0000256" key="5">
    <source>
        <dbReference type="ARBA" id="ARBA00023008"/>
    </source>
</evidence>
<feature type="chain" id="PRO_5002238920" description="Multicopper oxidase" evidence="8">
    <location>
        <begin position="23"/>
        <end position="724"/>
    </location>
</feature>
<dbReference type="SUPFAM" id="SSF49503">
    <property type="entry name" value="Cupredoxins"/>
    <property type="match status" value="3"/>
</dbReference>
<dbReference type="PANTHER" id="PTHR11709:SF145">
    <property type="entry name" value="LCC1"/>
    <property type="match status" value="1"/>
</dbReference>
<dbReference type="STRING" id="569365.A0A0D2B631"/>
<evidence type="ECO:0000313" key="13">
    <source>
        <dbReference type="Proteomes" id="UP000054466"/>
    </source>
</evidence>
<dbReference type="AlphaFoldDB" id="A0A0D2B631"/>
<dbReference type="VEuPathDB" id="FungiDB:PV07_04502"/>
<dbReference type="InterPro" id="IPR045087">
    <property type="entry name" value="Cu-oxidase_fam"/>
</dbReference>
<dbReference type="HOGENOM" id="CLU_006504_3_1_1"/>
<dbReference type="InterPro" id="IPR001117">
    <property type="entry name" value="Cu-oxidase_2nd"/>
</dbReference>
<keyword evidence="5" id="KW-0186">Copper</keyword>
<feature type="domain" description="Plastocyanin-like" evidence="11">
    <location>
        <begin position="203"/>
        <end position="318"/>
    </location>
</feature>
<dbReference type="CDD" id="cd13880">
    <property type="entry name" value="CuRO_2_MaLCC_like"/>
    <property type="match status" value="1"/>
</dbReference>
<gene>
    <name evidence="12" type="ORF">PV07_04502</name>
</gene>
<reference evidence="12 13" key="1">
    <citation type="submission" date="2015-01" db="EMBL/GenBank/DDBJ databases">
        <title>The Genome Sequence of Cladophialophora immunda CBS83496.</title>
        <authorList>
            <consortium name="The Broad Institute Genomics Platform"/>
            <person name="Cuomo C."/>
            <person name="de Hoog S."/>
            <person name="Gorbushina A."/>
            <person name="Stielow B."/>
            <person name="Teixiera M."/>
            <person name="Abouelleil A."/>
            <person name="Chapman S.B."/>
            <person name="Priest M."/>
            <person name="Young S.K."/>
            <person name="Wortman J."/>
            <person name="Nusbaum C."/>
            <person name="Birren B."/>
        </authorList>
    </citation>
    <scope>NUCLEOTIDE SEQUENCE [LARGE SCALE GENOMIC DNA]</scope>
    <source>
        <strain evidence="12 13">CBS 83496</strain>
    </source>
</reference>
<feature type="region of interest" description="Disordered" evidence="7">
    <location>
        <begin position="24"/>
        <end position="64"/>
    </location>
</feature>
<dbReference type="Pfam" id="PF00394">
    <property type="entry name" value="Cu-oxidase"/>
    <property type="match status" value="1"/>
</dbReference>
<evidence type="ECO:0000256" key="4">
    <source>
        <dbReference type="ARBA" id="ARBA00023002"/>
    </source>
</evidence>
<dbReference type="GO" id="GO:0005507">
    <property type="term" value="F:copper ion binding"/>
    <property type="evidence" value="ECO:0007669"/>
    <property type="project" value="InterPro"/>
</dbReference>
<evidence type="ECO:0008006" key="14">
    <source>
        <dbReference type="Google" id="ProtNLM"/>
    </source>
</evidence>
<dbReference type="InterPro" id="IPR011707">
    <property type="entry name" value="Cu-oxidase-like_N"/>
</dbReference>
<evidence type="ECO:0000256" key="1">
    <source>
        <dbReference type="ARBA" id="ARBA00010609"/>
    </source>
</evidence>
<feature type="domain" description="Plastocyanin-like" evidence="9">
    <location>
        <begin position="329"/>
        <end position="486"/>
    </location>
</feature>
<keyword evidence="2" id="KW-0479">Metal-binding</keyword>
<dbReference type="InterPro" id="IPR011706">
    <property type="entry name" value="Cu-oxidase_C"/>
</dbReference>
<dbReference type="EMBL" id="KN847041">
    <property type="protein sequence ID" value="KIW32997.1"/>
    <property type="molecule type" value="Genomic_DNA"/>
</dbReference>
<dbReference type="GO" id="GO:0016491">
    <property type="term" value="F:oxidoreductase activity"/>
    <property type="evidence" value="ECO:0007669"/>
    <property type="project" value="UniProtKB-KW"/>
</dbReference>
<sequence length="724" mass="77515">MGVRLLTLWVGVFLTAIANVGGTETGHDSWNDWNGQGDGTGTHKSQVAPAKTGSTSSDSGHASTTRCWNLPSPAVNGSVSSASQCRTCHPVQDTSTGVSYSGPAITGTAELPSYLSALLFPSASAVPESPDRQRVSLGINALPQGKTNGNSLLGTLGAPTYPKYLPDSSQAGGLPWGNRSAYTNPYTSPPSTGVIRSYDFVISRGTIAPDGLYRSAILVNGAFPGPTIEANWGDTIQVTVTNNITNPEEGTALHWHGLLQTGTPYEDGVPGITQCPIAPGQTFTYSFNADLYGTSWYHAHYSAQYADGVFGAMIIHGPTNADYDEDLGPIILTDYYHEPYYTIVEEVMGTDLTKIAPDSINNLINGKGIFNCSLVTDNSTCVSNAGYSKFQITSGQSYRLRLINAGAEGLQRFSIDNHVLTVIAYDFVPIVPYTTDVVSLGIGQRADVVLHANGTADSMYWMRSTISTACSLPDQPYGLAMVYYQDANTTATPTSSGWTVNDTLCGNDPLSETVPYASITPPAANSTVDIALSFEVNSTGNFLWTMDGSSFRTDYNSPLLMLANGGNDSYPYNPEWNVYDFGSNGSFVIVLNNETPLMHPMHIHGHNMFVLSEGTGSWDGTVVNPSNPARRDVQMVQPDGYMAIQIVADNPGVWPFHCHIAWHVSGGLYVNILEQPSLIASSITIPSSVGELCTSWNAYTSGGPIDQIDSGLRKRRILGARKSF</sequence>
<evidence type="ECO:0000256" key="7">
    <source>
        <dbReference type="SAM" id="MobiDB-lite"/>
    </source>
</evidence>
<keyword evidence="3" id="KW-0677">Repeat</keyword>
<evidence type="ECO:0000256" key="6">
    <source>
        <dbReference type="ARBA" id="ARBA00023180"/>
    </source>
</evidence>
<evidence type="ECO:0000313" key="12">
    <source>
        <dbReference type="EMBL" id="KIW32997.1"/>
    </source>
</evidence>
<feature type="compositionally biased region" description="Polar residues" evidence="7">
    <location>
        <begin position="52"/>
        <end position="64"/>
    </location>
</feature>
<dbReference type="RefSeq" id="XP_016253213.1">
    <property type="nucleotide sequence ID" value="XM_016391311.1"/>
</dbReference>
<dbReference type="Proteomes" id="UP000054466">
    <property type="component" value="Unassembled WGS sequence"/>
</dbReference>
<evidence type="ECO:0000256" key="2">
    <source>
        <dbReference type="ARBA" id="ARBA00022723"/>
    </source>
</evidence>
<dbReference type="Pfam" id="PF07732">
    <property type="entry name" value="Cu-oxidase_3"/>
    <property type="match status" value="1"/>
</dbReference>
<protein>
    <recommendedName>
        <fullName evidence="14">Multicopper oxidase</fullName>
    </recommendedName>
</protein>
<comment type="similarity">
    <text evidence="1">Belongs to the multicopper oxidase family.</text>
</comment>
<dbReference type="FunFam" id="2.60.40.420:FF:000021">
    <property type="entry name" value="Extracellular dihydrogeodin oxidase/laccase"/>
    <property type="match status" value="1"/>
</dbReference>
<evidence type="ECO:0000259" key="10">
    <source>
        <dbReference type="Pfam" id="PF07731"/>
    </source>
</evidence>
<organism evidence="12 13">
    <name type="scientific">Cladophialophora immunda</name>
    <dbReference type="NCBI Taxonomy" id="569365"/>
    <lineage>
        <taxon>Eukaryota</taxon>
        <taxon>Fungi</taxon>
        <taxon>Dikarya</taxon>
        <taxon>Ascomycota</taxon>
        <taxon>Pezizomycotina</taxon>
        <taxon>Eurotiomycetes</taxon>
        <taxon>Chaetothyriomycetidae</taxon>
        <taxon>Chaetothyriales</taxon>
        <taxon>Herpotrichiellaceae</taxon>
        <taxon>Cladophialophora</taxon>
    </lineage>
</organism>
<dbReference type="Pfam" id="PF07731">
    <property type="entry name" value="Cu-oxidase_2"/>
    <property type="match status" value="1"/>
</dbReference>
<dbReference type="PANTHER" id="PTHR11709">
    <property type="entry name" value="MULTI-COPPER OXIDASE"/>
    <property type="match status" value="1"/>
</dbReference>
<dbReference type="PROSITE" id="PS00080">
    <property type="entry name" value="MULTICOPPER_OXIDASE2"/>
    <property type="match status" value="1"/>
</dbReference>
<keyword evidence="6" id="KW-0325">Glycoprotein</keyword>
<dbReference type="Gene3D" id="2.60.40.420">
    <property type="entry name" value="Cupredoxins - blue copper proteins"/>
    <property type="match status" value="3"/>
</dbReference>
<feature type="domain" description="Plastocyanin-like" evidence="10">
    <location>
        <begin position="563"/>
        <end position="676"/>
    </location>
</feature>
<accession>A0A0D2B631</accession>
<dbReference type="PROSITE" id="PS00079">
    <property type="entry name" value="MULTICOPPER_OXIDASE1"/>
    <property type="match status" value="1"/>
</dbReference>
<dbReference type="InterPro" id="IPR033138">
    <property type="entry name" value="Cu_oxidase_CS"/>
</dbReference>
<keyword evidence="8" id="KW-0732">Signal</keyword>
<dbReference type="OrthoDB" id="2121828at2759"/>
<dbReference type="InterPro" id="IPR008972">
    <property type="entry name" value="Cupredoxin"/>
</dbReference>
<evidence type="ECO:0000256" key="8">
    <source>
        <dbReference type="SAM" id="SignalP"/>
    </source>
</evidence>
<proteinExistence type="inferred from homology"/>
<dbReference type="CDD" id="cd13854">
    <property type="entry name" value="CuRO_1_MaLCC_like"/>
    <property type="match status" value="1"/>
</dbReference>
<dbReference type="FunFam" id="2.60.40.420:FF:000038">
    <property type="entry name" value="Extracellular dihydrogeodin oxidase/laccase"/>
    <property type="match status" value="1"/>
</dbReference>